<gene>
    <name evidence="17" type="ORF">FRX31_015552</name>
</gene>
<keyword evidence="7" id="KW-0677">Repeat</keyword>
<proteinExistence type="predicted"/>
<evidence type="ECO:0000256" key="5">
    <source>
        <dbReference type="ARBA" id="ARBA00022692"/>
    </source>
</evidence>
<keyword evidence="3" id="KW-0597">Phosphoprotein</keyword>
<dbReference type="AlphaFoldDB" id="A0A7J6WC09"/>
<reference evidence="17 18" key="1">
    <citation type="submission" date="2020-06" db="EMBL/GenBank/DDBJ databases">
        <title>Transcriptomic and genomic resources for Thalictrum thalictroides and T. hernandezii: Facilitating candidate gene discovery in an emerging model plant lineage.</title>
        <authorList>
            <person name="Arias T."/>
            <person name="Riano-Pachon D.M."/>
            <person name="Di Stilio V.S."/>
        </authorList>
    </citation>
    <scope>NUCLEOTIDE SEQUENCE [LARGE SCALE GENOMIC DNA]</scope>
    <source>
        <strain evidence="18">cv. WT478/WT964</strain>
        <tissue evidence="17">Leaves</tissue>
    </source>
</reference>
<evidence type="ECO:0000256" key="10">
    <source>
        <dbReference type="ARBA" id="ARBA00022840"/>
    </source>
</evidence>
<dbReference type="FunFam" id="1.10.510.10:FF:000044">
    <property type="entry name" value="Putative LRR receptor-like serine/threonine-protein kinase"/>
    <property type="match status" value="1"/>
</dbReference>
<keyword evidence="2" id="KW-0723">Serine/threonine-protein kinase</keyword>
<organism evidence="17 18">
    <name type="scientific">Thalictrum thalictroides</name>
    <name type="common">Rue-anemone</name>
    <name type="synonym">Anemone thalictroides</name>
    <dbReference type="NCBI Taxonomy" id="46969"/>
    <lineage>
        <taxon>Eukaryota</taxon>
        <taxon>Viridiplantae</taxon>
        <taxon>Streptophyta</taxon>
        <taxon>Embryophyta</taxon>
        <taxon>Tracheophyta</taxon>
        <taxon>Spermatophyta</taxon>
        <taxon>Magnoliopsida</taxon>
        <taxon>Ranunculales</taxon>
        <taxon>Ranunculaceae</taxon>
        <taxon>Thalictroideae</taxon>
        <taxon>Thalictrum</taxon>
    </lineage>
</organism>
<dbReference type="InterPro" id="IPR008271">
    <property type="entry name" value="Ser/Thr_kinase_AS"/>
</dbReference>
<keyword evidence="11" id="KW-1133">Transmembrane helix</keyword>
<keyword evidence="12" id="KW-0472">Membrane</keyword>
<protein>
    <submittedName>
        <fullName evidence="17">Kinase protein</fullName>
    </submittedName>
</protein>
<keyword evidence="4" id="KW-0808">Transferase</keyword>
<keyword evidence="5" id="KW-0812">Transmembrane</keyword>
<accession>A0A7J6WC09</accession>
<comment type="caution">
    <text evidence="17">The sequence shown here is derived from an EMBL/GenBank/DDBJ whole genome shotgun (WGS) entry which is preliminary data.</text>
</comment>
<keyword evidence="13" id="KW-0675">Receptor</keyword>
<evidence type="ECO:0000256" key="15">
    <source>
        <dbReference type="SAM" id="MobiDB-lite"/>
    </source>
</evidence>
<evidence type="ECO:0000256" key="9">
    <source>
        <dbReference type="ARBA" id="ARBA00022777"/>
    </source>
</evidence>
<evidence type="ECO:0000256" key="7">
    <source>
        <dbReference type="ARBA" id="ARBA00022737"/>
    </source>
</evidence>
<dbReference type="Gene3D" id="3.30.200.20">
    <property type="entry name" value="Phosphorylase Kinase, domain 1"/>
    <property type="match status" value="1"/>
</dbReference>
<dbReference type="SUPFAM" id="SSF56112">
    <property type="entry name" value="Protein kinase-like (PK-like)"/>
    <property type="match status" value="1"/>
</dbReference>
<evidence type="ECO:0000256" key="14">
    <source>
        <dbReference type="ARBA" id="ARBA00023180"/>
    </source>
</evidence>
<keyword evidence="14" id="KW-0325">Glycoprotein</keyword>
<dbReference type="Gene3D" id="1.10.510.10">
    <property type="entry name" value="Transferase(Phosphotransferase) domain 1"/>
    <property type="match status" value="1"/>
</dbReference>
<evidence type="ECO:0000256" key="6">
    <source>
        <dbReference type="ARBA" id="ARBA00022729"/>
    </source>
</evidence>
<feature type="domain" description="Protein kinase" evidence="16">
    <location>
        <begin position="1"/>
        <end position="273"/>
    </location>
</feature>
<dbReference type="Proteomes" id="UP000554482">
    <property type="component" value="Unassembled WGS sequence"/>
</dbReference>
<evidence type="ECO:0000256" key="2">
    <source>
        <dbReference type="ARBA" id="ARBA00022527"/>
    </source>
</evidence>
<dbReference type="EMBL" id="JABWDY010018175">
    <property type="protein sequence ID" value="KAF5194861.1"/>
    <property type="molecule type" value="Genomic_DNA"/>
</dbReference>
<evidence type="ECO:0000313" key="17">
    <source>
        <dbReference type="EMBL" id="KAF5194861.1"/>
    </source>
</evidence>
<dbReference type="PANTHER" id="PTHR47973">
    <property type="entry name" value="CYSTEINE-RICH RECEPTOR-LIKE PROTEIN KINASE 3"/>
    <property type="match status" value="1"/>
</dbReference>
<evidence type="ECO:0000256" key="1">
    <source>
        <dbReference type="ARBA" id="ARBA00004167"/>
    </source>
</evidence>
<evidence type="ECO:0000256" key="8">
    <source>
        <dbReference type="ARBA" id="ARBA00022741"/>
    </source>
</evidence>
<evidence type="ECO:0000313" key="18">
    <source>
        <dbReference type="Proteomes" id="UP000554482"/>
    </source>
</evidence>
<comment type="subcellular location">
    <subcellularLocation>
        <location evidence="1">Membrane</location>
        <topology evidence="1">Single-pass membrane protein</topology>
    </subcellularLocation>
</comment>
<dbReference type="PROSITE" id="PS50011">
    <property type="entry name" value="PROTEIN_KINASE_DOM"/>
    <property type="match status" value="1"/>
</dbReference>
<evidence type="ECO:0000256" key="4">
    <source>
        <dbReference type="ARBA" id="ARBA00022679"/>
    </source>
</evidence>
<dbReference type="GO" id="GO:0004674">
    <property type="term" value="F:protein serine/threonine kinase activity"/>
    <property type="evidence" value="ECO:0007669"/>
    <property type="project" value="UniProtKB-KW"/>
</dbReference>
<dbReference type="GO" id="GO:0016020">
    <property type="term" value="C:membrane"/>
    <property type="evidence" value="ECO:0007669"/>
    <property type="project" value="UniProtKB-SubCell"/>
</dbReference>
<keyword evidence="10" id="KW-0067">ATP-binding</keyword>
<keyword evidence="18" id="KW-1185">Reference proteome</keyword>
<dbReference type="OrthoDB" id="4062651at2759"/>
<evidence type="ECO:0000256" key="11">
    <source>
        <dbReference type="ARBA" id="ARBA00022989"/>
    </source>
</evidence>
<keyword evidence="8" id="KW-0547">Nucleotide-binding</keyword>
<dbReference type="SMART" id="SM00220">
    <property type="entry name" value="S_TKc"/>
    <property type="match status" value="1"/>
</dbReference>
<keyword evidence="6" id="KW-0732">Signal</keyword>
<feature type="region of interest" description="Disordered" evidence="15">
    <location>
        <begin position="296"/>
        <end position="349"/>
    </location>
</feature>
<evidence type="ECO:0000256" key="13">
    <source>
        <dbReference type="ARBA" id="ARBA00023170"/>
    </source>
</evidence>
<keyword evidence="9 17" id="KW-0418">Kinase</keyword>
<dbReference type="InterPro" id="IPR000719">
    <property type="entry name" value="Prot_kinase_dom"/>
</dbReference>
<dbReference type="InterPro" id="IPR052059">
    <property type="entry name" value="CR_Ser/Thr_kinase"/>
</dbReference>
<dbReference type="InterPro" id="IPR011009">
    <property type="entry name" value="Kinase-like_dom_sf"/>
</dbReference>
<dbReference type="PROSITE" id="PS00108">
    <property type="entry name" value="PROTEIN_KINASE_ST"/>
    <property type="match status" value="1"/>
</dbReference>
<feature type="compositionally biased region" description="Basic and acidic residues" evidence="15">
    <location>
        <begin position="296"/>
        <end position="320"/>
    </location>
</feature>
<sequence>MLAGLWKKGYLGGKDLEDKELRGLELQTGYFTLRQIKAATGNFDPSNKIGEGGFGPVYKGVLPDGSMIAVKQLSSNLAQALFDREEQNLILNWPTRLKICLGIAKGLAFLHEESVLKVIHRDMKATNLLLDKYLNAKISDFGLAKLNENKKTHISTRIAGTIGYIAPEYAMRGYLTEKADVYSFGVVALEIVSGKCNTNYSRKEEEVFLLDWAHVLQEQGNLLELVDPNLGTNYSKTEALRMLNIGLLCTNSSSILRPAMSAVVSMLEGHLPVQAPLVRRECSMTDHMRLASIEKLSHDSQRQSLHHSHDSHTHDSKDGPSVDSSISSFTNEEDTKDRPFLASKLLGDL</sequence>
<evidence type="ECO:0000256" key="3">
    <source>
        <dbReference type="ARBA" id="ARBA00022553"/>
    </source>
</evidence>
<name>A0A7J6WC09_THATH</name>
<dbReference type="Pfam" id="PF00069">
    <property type="entry name" value="Pkinase"/>
    <property type="match status" value="1"/>
</dbReference>
<evidence type="ECO:0000259" key="16">
    <source>
        <dbReference type="PROSITE" id="PS50011"/>
    </source>
</evidence>
<dbReference type="GO" id="GO:0005524">
    <property type="term" value="F:ATP binding"/>
    <property type="evidence" value="ECO:0007669"/>
    <property type="project" value="UniProtKB-KW"/>
</dbReference>
<evidence type="ECO:0000256" key="12">
    <source>
        <dbReference type="ARBA" id="ARBA00023136"/>
    </source>
</evidence>